<sequence length="650" mass="70422">MTLRRLAFNNVVRNKRLYAAYFGSSAFSVTIFFVCALIAFNPGLREGIVYDVALQMMIAAECILFAFCFGFVLYSVGSFLRTRKREFGILLLHGMTPGQLAAMVAVENMIIGCGAIAAGLAVGTLTGKLFLLIGSGILGVAELPFHLSWRVPVLTVGAFLVLFGVISVCTTGLVRGKRLNELFLSGRKPEPEPFASPMLAVLGALLLTVGYALAATSTIATVYVRIVPVVGMTIVGTYLAYTQLGVAFVRLMRRRRRTVWRGTRLWTISHMAFRLKDNARMLFAVTIVSAVSFCSVGVFASIQSLSKQFREDYLAAVVYIAKDGSGVDRSHLADIEAELAAKGLAYGVVRMPIKYAAVEASTAPSPPRLMPIVSFSDYRKTVEQAGFAFGEPPLTGDEALVMLGAQRDRRAADVRTPASYTLRANGLSVREIGHTKHVPIPDYLSDDLAGEAAGGFGGVVVADELFGRIAAEKTDRFTGYYVSDYERTFGLAAGLAPDGVVRYDSDQPYAMTVSCTLAAVQRSLYGTMLFAALLVGTVFFIAAGSMLYFRLYADLDDDGRQYAAVSKLGLTEKELNRSVTVQLATLFFAPIAFAIVHSAFAFAALQSFFPLSIAAETGGVLLGFVAAQTAYFAVIRHRYIRNLNRYLHST</sequence>
<keyword evidence="4 6" id="KW-1133">Transmembrane helix</keyword>
<dbReference type="Proteomes" id="UP000247476">
    <property type="component" value="Unassembled WGS sequence"/>
</dbReference>
<feature type="transmembrane region" description="Helical" evidence="6">
    <location>
        <begin position="524"/>
        <end position="549"/>
    </location>
</feature>
<organism evidence="8 9">
    <name type="scientific">Paenibacillus flagellatus</name>
    <dbReference type="NCBI Taxonomy" id="2211139"/>
    <lineage>
        <taxon>Bacteria</taxon>
        <taxon>Bacillati</taxon>
        <taxon>Bacillota</taxon>
        <taxon>Bacilli</taxon>
        <taxon>Bacillales</taxon>
        <taxon>Paenibacillaceae</taxon>
        <taxon>Paenibacillus</taxon>
    </lineage>
</organism>
<dbReference type="PANTHER" id="PTHR46795:SF1">
    <property type="entry name" value="ABC TRANSPORTER PERMEASE PROTEIN"/>
    <property type="match status" value="1"/>
</dbReference>
<dbReference type="OrthoDB" id="1937696at2"/>
<reference evidence="8 9" key="1">
    <citation type="submission" date="2018-05" db="EMBL/GenBank/DDBJ databases">
        <title>Paenibacillus flagellatus sp. nov., isolated from selenium mineral soil.</title>
        <authorList>
            <person name="Dai X."/>
        </authorList>
    </citation>
    <scope>NUCLEOTIDE SEQUENCE [LARGE SCALE GENOMIC DNA]</scope>
    <source>
        <strain evidence="8 9">DXL2</strain>
    </source>
</reference>
<feature type="transmembrane region" description="Helical" evidence="6">
    <location>
        <begin position="100"/>
        <end position="122"/>
    </location>
</feature>
<accession>A0A2V5K8C3</accession>
<keyword evidence="3 6" id="KW-0812">Transmembrane</keyword>
<feature type="transmembrane region" description="Helical" evidence="6">
    <location>
        <begin position="226"/>
        <end position="251"/>
    </location>
</feature>
<evidence type="ECO:0000256" key="5">
    <source>
        <dbReference type="ARBA" id="ARBA00023136"/>
    </source>
</evidence>
<feature type="transmembrane region" description="Helical" evidence="6">
    <location>
        <begin position="20"/>
        <end position="40"/>
    </location>
</feature>
<feature type="transmembrane region" description="Helical" evidence="6">
    <location>
        <begin position="583"/>
        <end position="605"/>
    </location>
</feature>
<evidence type="ECO:0000259" key="7">
    <source>
        <dbReference type="Pfam" id="PF02687"/>
    </source>
</evidence>
<evidence type="ECO:0000256" key="3">
    <source>
        <dbReference type="ARBA" id="ARBA00022692"/>
    </source>
</evidence>
<proteinExistence type="inferred from homology"/>
<gene>
    <name evidence="8" type="ORF">DLM86_08500</name>
</gene>
<feature type="transmembrane region" description="Helical" evidence="6">
    <location>
        <begin position="52"/>
        <end position="80"/>
    </location>
</feature>
<keyword evidence="2 6" id="KW-1003">Cell membrane</keyword>
<keyword evidence="6" id="KW-0813">Transport</keyword>
<dbReference type="PIRSF" id="PIRSF018968">
    <property type="entry name" value="ABC_permease_BceB"/>
    <property type="match status" value="1"/>
</dbReference>
<comment type="similarity">
    <text evidence="6">Belongs to the ABC-4 integral membrane protein family.</text>
</comment>
<comment type="caution">
    <text evidence="8">The sequence shown here is derived from an EMBL/GenBank/DDBJ whole genome shotgun (WGS) entry which is preliminary data.</text>
</comment>
<evidence type="ECO:0000313" key="8">
    <source>
        <dbReference type="EMBL" id="PYI55749.1"/>
    </source>
</evidence>
<dbReference type="GO" id="GO:0055085">
    <property type="term" value="P:transmembrane transport"/>
    <property type="evidence" value="ECO:0007669"/>
    <property type="project" value="UniProtKB-UniRule"/>
</dbReference>
<evidence type="ECO:0000256" key="2">
    <source>
        <dbReference type="ARBA" id="ARBA00022475"/>
    </source>
</evidence>
<feature type="transmembrane region" description="Helical" evidence="6">
    <location>
        <begin position="194"/>
        <end position="214"/>
    </location>
</feature>
<dbReference type="InterPro" id="IPR003838">
    <property type="entry name" value="ABC3_permease_C"/>
</dbReference>
<evidence type="ECO:0000313" key="9">
    <source>
        <dbReference type="Proteomes" id="UP000247476"/>
    </source>
</evidence>
<comment type="subcellular location">
    <subcellularLocation>
        <location evidence="1 6">Cell membrane</location>
        <topology evidence="1 6">Multi-pass membrane protein</topology>
    </subcellularLocation>
</comment>
<dbReference type="AlphaFoldDB" id="A0A2V5K8C3"/>
<protein>
    <submittedName>
        <fullName evidence="8">ABC transporter permease</fullName>
    </submittedName>
</protein>
<dbReference type="GO" id="GO:0005886">
    <property type="term" value="C:plasma membrane"/>
    <property type="evidence" value="ECO:0007669"/>
    <property type="project" value="UniProtKB-SubCell"/>
</dbReference>
<evidence type="ECO:0000256" key="6">
    <source>
        <dbReference type="PIRNR" id="PIRNR018968"/>
    </source>
</evidence>
<keyword evidence="9" id="KW-1185">Reference proteome</keyword>
<evidence type="ECO:0000256" key="1">
    <source>
        <dbReference type="ARBA" id="ARBA00004651"/>
    </source>
</evidence>
<evidence type="ECO:0000256" key="4">
    <source>
        <dbReference type="ARBA" id="ARBA00022989"/>
    </source>
</evidence>
<dbReference type="PANTHER" id="PTHR46795">
    <property type="entry name" value="ABC TRANSPORTER PERMEASE-RELATED-RELATED"/>
    <property type="match status" value="1"/>
</dbReference>
<feature type="transmembrane region" description="Helical" evidence="6">
    <location>
        <begin position="611"/>
        <end position="635"/>
    </location>
</feature>
<keyword evidence="5 6" id="KW-0472">Membrane</keyword>
<feature type="domain" description="ABC3 transporter permease C-terminal" evidence="7">
    <location>
        <begin position="63"/>
        <end position="174"/>
    </location>
</feature>
<feature type="transmembrane region" description="Helical" evidence="6">
    <location>
        <begin position="153"/>
        <end position="174"/>
    </location>
</feature>
<dbReference type="RefSeq" id="WP_110839550.1">
    <property type="nucleotide sequence ID" value="NZ_QJVJ01000003.1"/>
</dbReference>
<dbReference type="InterPro" id="IPR027022">
    <property type="entry name" value="ABC_permease_BceB-typ"/>
</dbReference>
<name>A0A2V5K8C3_9BACL</name>
<dbReference type="Pfam" id="PF02687">
    <property type="entry name" value="FtsX"/>
    <property type="match status" value="1"/>
</dbReference>
<dbReference type="EMBL" id="QJVJ01000003">
    <property type="protein sequence ID" value="PYI55749.1"/>
    <property type="molecule type" value="Genomic_DNA"/>
</dbReference>
<feature type="transmembrane region" description="Helical" evidence="6">
    <location>
        <begin position="281"/>
        <end position="302"/>
    </location>
</feature>
<dbReference type="InterPro" id="IPR052536">
    <property type="entry name" value="ABC-4_Integral_Memb_Prot"/>
</dbReference>